<dbReference type="InterPro" id="IPR008972">
    <property type="entry name" value="Cupredoxin"/>
</dbReference>
<evidence type="ECO:0000259" key="3">
    <source>
        <dbReference type="Pfam" id="PF00394"/>
    </source>
</evidence>
<feature type="domain" description="Plastocyanin-like" evidence="4">
    <location>
        <begin position="224"/>
        <end position="341"/>
    </location>
</feature>
<protein>
    <recommendedName>
        <fullName evidence="7">Laccase</fullName>
    </recommendedName>
</protein>
<organism evidence="5 6">
    <name type="scientific">Quercus rubra</name>
    <name type="common">Northern red oak</name>
    <name type="synonym">Quercus borealis</name>
    <dbReference type="NCBI Taxonomy" id="3512"/>
    <lineage>
        <taxon>Eukaryota</taxon>
        <taxon>Viridiplantae</taxon>
        <taxon>Streptophyta</taxon>
        <taxon>Embryophyta</taxon>
        <taxon>Tracheophyta</taxon>
        <taxon>Spermatophyta</taxon>
        <taxon>Magnoliopsida</taxon>
        <taxon>eudicotyledons</taxon>
        <taxon>Gunneridae</taxon>
        <taxon>Pentapetalae</taxon>
        <taxon>rosids</taxon>
        <taxon>fabids</taxon>
        <taxon>Fagales</taxon>
        <taxon>Fagaceae</taxon>
        <taxon>Quercus</taxon>
    </lineage>
</organism>
<evidence type="ECO:0000256" key="2">
    <source>
        <dbReference type="ARBA" id="ARBA00023180"/>
    </source>
</evidence>
<dbReference type="GO" id="GO:0005507">
    <property type="term" value="F:copper ion binding"/>
    <property type="evidence" value="ECO:0007669"/>
    <property type="project" value="InterPro"/>
</dbReference>
<keyword evidence="2" id="KW-0325">Glycoprotein</keyword>
<dbReference type="AlphaFoldDB" id="A0AAN7J6Y8"/>
<accession>A0AAN7J6Y8</accession>
<reference evidence="5 6" key="1">
    <citation type="journal article" date="2023" name="G3 (Bethesda)">
        <title>A haplotype-resolved chromosome-scale genome for Quercus rubra L. provides insights into the genetics of adaptive traits for red oak species.</title>
        <authorList>
            <person name="Kapoor B."/>
            <person name="Jenkins J."/>
            <person name="Schmutz J."/>
            <person name="Zhebentyayeva T."/>
            <person name="Kuelheim C."/>
            <person name="Coggeshall M."/>
            <person name="Heim C."/>
            <person name="Lasky J.R."/>
            <person name="Leites L."/>
            <person name="Islam-Faridi N."/>
            <person name="Romero-Severson J."/>
            <person name="DeLeo V.L."/>
            <person name="Lucas S.M."/>
            <person name="Lazic D."/>
            <person name="Gailing O."/>
            <person name="Carlson J."/>
            <person name="Staton M."/>
        </authorList>
    </citation>
    <scope>NUCLEOTIDE SEQUENCE [LARGE SCALE GENOMIC DNA]</scope>
    <source>
        <strain evidence="5">Pseudo-F2</strain>
    </source>
</reference>
<name>A0AAN7J6Y8_QUERU</name>
<evidence type="ECO:0000313" key="6">
    <source>
        <dbReference type="Proteomes" id="UP001324115"/>
    </source>
</evidence>
<keyword evidence="6" id="KW-1185">Reference proteome</keyword>
<dbReference type="GO" id="GO:0016491">
    <property type="term" value="F:oxidoreductase activity"/>
    <property type="evidence" value="ECO:0007669"/>
    <property type="project" value="InterPro"/>
</dbReference>
<dbReference type="PANTHER" id="PTHR11709:SF261">
    <property type="entry name" value="LACCASE"/>
    <property type="match status" value="1"/>
</dbReference>
<comment type="similarity">
    <text evidence="1">Belongs to the multicopper oxidase family.</text>
</comment>
<dbReference type="InterPro" id="IPR001117">
    <property type="entry name" value="Cu-oxidase_2nd"/>
</dbReference>
<dbReference type="Pfam" id="PF00394">
    <property type="entry name" value="Cu-oxidase"/>
    <property type="match status" value="1"/>
</dbReference>
<dbReference type="InterPro" id="IPR011706">
    <property type="entry name" value="Cu-oxidase_C"/>
</dbReference>
<dbReference type="Gene3D" id="2.60.40.420">
    <property type="entry name" value="Cupredoxins - blue copper proteins"/>
    <property type="match status" value="2"/>
</dbReference>
<gene>
    <name evidence="5" type="ORF">RGQ29_010945</name>
</gene>
<dbReference type="InterPro" id="IPR045087">
    <property type="entry name" value="Cu-oxidase_fam"/>
</dbReference>
<proteinExistence type="inferred from homology"/>
<evidence type="ECO:0000313" key="5">
    <source>
        <dbReference type="EMBL" id="KAK4601584.1"/>
    </source>
</evidence>
<sequence length="362" mass="40587">MVDQGKTYLLRLVNAVVSADMFFAIAQHDLTDVGMDGNYIKPVTTSYILISPGQTLDILLTANQSLGHYYIAARQFWSQVEQVTEYDLVNDTMILQYRGNYPIPSSPTFPNTLPLYKDLKAAIKFQSIFRSLASEDYPINVPLNVTTRMFIAVSINKVVFRNITPSTSEEDILASSANNISWSNPISSNVLLAYYRNISGVYATDFPDFPPSFYNFTGDNYEGDLALTNIGTKVKVLNYNEEVEIVFQGTNLLDGSAIHPMHLHGYGFYVVGKGFGNYDNETDPKSFNLVDPVEVNTFSVPKNGWLAIRFVANNPSVWFWYCHLDRHMTLGMATVFIVKNGGTTETSIREPPPHMPSCKVPF</sequence>
<dbReference type="Pfam" id="PF07731">
    <property type="entry name" value="Cu-oxidase_2"/>
    <property type="match status" value="1"/>
</dbReference>
<evidence type="ECO:0008006" key="7">
    <source>
        <dbReference type="Google" id="ProtNLM"/>
    </source>
</evidence>
<comment type="caution">
    <text evidence="5">The sequence shown here is derived from an EMBL/GenBank/DDBJ whole genome shotgun (WGS) entry which is preliminary data.</text>
</comment>
<evidence type="ECO:0000259" key="4">
    <source>
        <dbReference type="Pfam" id="PF07731"/>
    </source>
</evidence>
<dbReference type="SUPFAM" id="SSF49503">
    <property type="entry name" value="Cupredoxins"/>
    <property type="match status" value="2"/>
</dbReference>
<dbReference type="CDD" id="cd13897">
    <property type="entry name" value="CuRO_3_LCC_plant"/>
    <property type="match status" value="1"/>
</dbReference>
<evidence type="ECO:0000256" key="1">
    <source>
        <dbReference type="ARBA" id="ARBA00010609"/>
    </source>
</evidence>
<dbReference type="EMBL" id="JAXUIC010000002">
    <property type="protein sequence ID" value="KAK4601584.1"/>
    <property type="molecule type" value="Genomic_DNA"/>
</dbReference>
<dbReference type="PANTHER" id="PTHR11709">
    <property type="entry name" value="MULTI-COPPER OXIDASE"/>
    <property type="match status" value="1"/>
</dbReference>
<dbReference type="Proteomes" id="UP001324115">
    <property type="component" value="Unassembled WGS sequence"/>
</dbReference>
<feature type="domain" description="Plastocyanin-like" evidence="3">
    <location>
        <begin position="2"/>
        <end position="100"/>
    </location>
</feature>
<dbReference type="InterPro" id="IPR034289">
    <property type="entry name" value="CuRO_3_LCC"/>
</dbReference>